<reference evidence="1 2" key="1">
    <citation type="submission" date="2024-01" db="EMBL/GenBank/DDBJ databases">
        <title>Whole genome of Chryseobacterium arthrosphaerae NNCa 2741.</title>
        <authorList>
            <person name="Boriskina E.V."/>
            <person name="Gordinskaya N.A."/>
            <person name="Kropotov V.S."/>
            <person name="Alekseeva A.E."/>
            <person name="Makhova M.A."/>
            <person name="Kryazhev D.V."/>
            <person name="Shkurkina I.S."/>
        </authorList>
    </citation>
    <scope>NUCLEOTIDE SEQUENCE [LARGE SCALE GENOMIC DNA]</scope>
    <source>
        <strain evidence="1 2">NNCa 2741</strain>
    </source>
</reference>
<accession>A0ABU7R2V9</accession>
<sequence length="146" mass="16584">MKISLRILGIPQPKQSVRSRVAKTKTGKTFVQHYQTNEIKRNEKNLAFDVKSQLPADFIPFTKALKAKVLYVFPPLKGFTKAKLNALTAGSLIYKDTKPDLQDNLNKGLFDALEGIVYIKDSLICKVECEKVYGHTPRIEIEFEEL</sequence>
<dbReference type="Proteomes" id="UP001350005">
    <property type="component" value="Unassembled WGS sequence"/>
</dbReference>
<dbReference type="EMBL" id="JAZGJU010000040">
    <property type="protein sequence ID" value="MEE6129140.1"/>
    <property type="molecule type" value="Genomic_DNA"/>
</dbReference>
<dbReference type="SUPFAM" id="SSF103084">
    <property type="entry name" value="Holliday junction resolvase RusA"/>
    <property type="match status" value="1"/>
</dbReference>
<dbReference type="InterPro" id="IPR008822">
    <property type="entry name" value="Endonuclease_RusA-like"/>
</dbReference>
<dbReference type="Pfam" id="PF05866">
    <property type="entry name" value="RusA"/>
    <property type="match status" value="1"/>
</dbReference>
<evidence type="ECO:0000313" key="1">
    <source>
        <dbReference type="EMBL" id="MEE6129140.1"/>
    </source>
</evidence>
<dbReference type="RefSeq" id="WP_330937448.1">
    <property type="nucleotide sequence ID" value="NZ_JAZGJU010000040.1"/>
</dbReference>
<gene>
    <name evidence="1" type="ORF">V2E39_17195</name>
</gene>
<protein>
    <submittedName>
        <fullName evidence="1">RusA family crossover junction endodeoxyribonuclease</fullName>
    </submittedName>
</protein>
<dbReference type="InterPro" id="IPR036614">
    <property type="entry name" value="RusA-like_sf"/>
</dbReference>
<keyword evidence="2" id="KW-1185">Reference proteome</keyword>
<comment type="caution">
    <text evidence="1">The sequence shown here is derived from an EMBL/GenBank/DDBJ whole genome shotgun (WGS) entry which is preliminary data.</text>
</comment>
<proteinExistence type="predicted"/>
<organism evidence="1 2">
    <name type="scientific">Chryseobacterium arthrosphaerae</name>
    <dbReference type="NCBI Taxonomy" id="651561"/>
    <lineage>
        <taxon>Bacteria</taxon>
        <taxon>Pseudomonadati</taxon>
        <taxon>Bacteroidota</taxon>
        <taxon>Flavobacteriia</taxon>
        <taxon>Flavobacteriales</taxon>
        <taxon>Weeksellaceae</taxon>
        <taxon>Chryseobacterium group</taxon>
        <taxon>Chryseobacterium</taxon>
    </lineage>
</organism>
<evidence type="ECO:0000313" key="2">
    <source>
        <dbReference type="Proteomes" id="UP001350005"/>
    </source>
</evidence>
<dbReference type="Gene3D" id="3.30.1330.70">
    <property type="entry name" value="Holliday junction resolvase RusA"/>
    <property type="match status" value="1"/>
</dbReference>
<name>A0ABU7R2V9_9FLAO</name>